<evidence type="ECO:0000313" key="3">
    <source>
        <dbReference type="Proteomes" id="UP000015525"/>
    </source>
</evidence>
<dbReference type="AlphaFoldDB" id="T0GVD4"/>
<keyword evidence="1" id="KW-0472">Membrane</keyword>
<accession>T0GVD4</accession>
<evidence type="ECO:0000256" key="1">
    <source>
        <dbReference type="SAM" id="Phobius"/>
    </source>
</evidence>
<dbReference type="RefSeq" id="WP_020819401.1">
    <property type="nucleotide sequence ID" value="NZ_ATHO01000119.1"/>
</dbReference>
<feature type="transmembrane region" description="Helical" evidence="1">
    <location>
        <begin position="12"/>
        <end position="37"/>
    </location>
</feature>
<reference evidence="2 3" key="1">
    <citation type="journal article" date="2013" name="Genome Announc.">
        <title>Draft Genome Sequence of Sphingobium quisquiliarum Strain P25T, a Novel Hexachlorocyclohexane (HCH)-Degrading Bacterium Isolated from an HCH Dumpsite.</title>
        <authorList>
            <person name="Kumar Singh A."/>
            <person name="Sangwan N."/>
            <person name="Sharma A."/>
            <person name="Gupta V."/>
            <person name="Khurana J.P."/>
            <person name="Lal R."/>
        </authorList>
    </citation>
    <scope>NUCLEOTIDE SEQUENCE [LARGE SCALE GENOMIC DNA]</scope>
    <source>
        <strain evidence="2 3">P25</strain>
    </source>
</reference>
<gene>
    <name evidence="2" type="ORF">L288_13400</name>
</gene>
<keyword evidence="1" id="KW-0812">Transmembrane</keyword>
<dbReference type="EMBL" id="ATHO01000119">
    <property type="protein sequence ID" value="EQB04652.1"/>
    <property type="molecule type" value="Genomic_DNA"/>
</dbReference>
<keyword evidence="3" id="KW-1185">Reference proteome</keyword>
<evidence type="ECO:0000313" key="2">
    <source>
        <dbReference type="EMBL" id="EQB04652.1"/>
    </source>
</evidence>
<keyword evidence="1" id="KW-1133">Transmembrane helix</keyword>
<name>T0GVD4_9SPHN</name>
<organism evidence="2 3">
    <name type="scientific">Sphingobium quisquiliarum P25</name>
    <dbReference type="NCBI Taxonomy" id="1329909"/>
    <lineage>
        <taxon>Bacteria</taxon>
        <taxon>Pseudomonadati</taxon>
        <taxon>Pseudomonadota</taxon>
        <taxon>Alphaproteobacteria</taxon>
        <taxon>Sphingomonadales</taxon>
        <taxon>Sphingomonadaceae</taxon>
        <taxon>Sphingobium</taxon>
    </lineage>
</organism>
<dbReference type="Proteomes" id="UP000015525">
    <property type="component" value="Unassembled WGS sequence"/>
</dbReference>
<comment type="caution">
    <text evidence="2">The sequence shown here is derived from an EMBL/GenBank/DDBJ whole genome shotgun (WGS) entry which is preliminary data.</text>
</comment>
<protein>
    <submittedName>
        <fullName evidence="2">Uncharacterized protein</fullName>
    </submittedName>
</protein>
<sequence>MESREITRRYPFAQGAIIGFILCTIAAILALIVGGLARLFGWVE</sequence>
<proteinExistence type="predicted"/>